<feature type="DNA-binding region" description="H-T-H motif" evidence="4">
    <location>
        <begin position="29"/>
        <end position="48"/>
    </location>
</feature>
<evidence type="ECO:0000256" key="2">
    <source>
        <dbReference type="ARBA" id="ARBA00023125"/>
    </source>
</evidence>
<keyword evidence="2 4" id="KW-0238">DNA-binding</keyword>
<dbReference type="PRINTS" id="PR00455">
    <property type="entry name" value="HTHTETR"/>
</dbReference>
<evidence type="ECO:0000313" key="6">
    <source>
        <dbReference type="EMBL" id="GAA2996873.1"/>
    </source>
</evidence>
<dbReference type="SUPFAM" id="SSF46689">
    <property type="entry name" value="Homeodomain-like"/>
    <property type="match status" value="1"/>
</dbReference>
<feature type="domain" description="HTH tetR-type" evidence="5">
    <location>
        <begin position="6"/>
        <end position="66"/>
    </location>
</feature>
<dbReference type="Proteomes" id="UP001499930">
    <property type="component" value="Unassembled WGS sequence"/>
</dbReference>
<dbReference type="RefSeq" id="WP_344890696.1">
    <property type="nucleotide sequence ID" value="NZ_BAAAWD010000006.1"/>
</dbReference>
<dbReference type="Pfam" id="PF00440">
    <property type="entry name" value="TetR_N"/>
    <property type="match status" value="1"/>
</dbReference>
<reference evidence="7" key="1">
    <citation type="journal article" date="2019" name="Int. J. Syst. Evol. Microbiol.">
        <title>The Global Catalogue of Microorganisms (GCM) 10K type strain sequencing project: providing services to taxonomists for standard genome sequencing and annotation.</title>
        <authorList>
            <consortium name="The Broad Institute Genomics Platform"/>
            <consortium name="The Broad Institute Genome Sequencing Center for Infectious Disease"/>
            <person name="Wu L."/>
            <person name="Ma J."/>
        </authorList>
    </citation>
    <scope>NUCLEOTIDE SEQUENCE [LARGE SCALE GENOMIC DNA]</scope>
    <source>
        <strain evidence="7">JCM 3106</strain>
    </source>
</reference>
<evidence type="ECO:0000313" key="7">
    <source>
        <dbReference type="Proteomes" id="UP001499930"/>
    </source>
</evidence>
<keyword evidence="3" id="KW-0804">Transcription</keyword>
<dbReference type="SUPFAM" id="SSF48498">
    <property type="entry name" value="Tetracyclin repressor-like, C-terminal domain"/>
    <property type="match status" value="1"/>
</dbReference>
<comment type="caution">
    <text evidence="6">The sequence shown here is derived from an EMBL/GenBank/DDBJ whole genome shotgun (WGS) entry which is preliminary data.</text>
</comment>
<protein>
    <submittedName>
        <fullName evidence="6">TetR/AcrR family transcriptional regulator</fullName>
    </submittedName>
</protein>
<keyword evidence="7" id="KW-1185">Reference proteome</keyword>
<evidence type="ECO:0000259" key="5">
    <source>
        <dbReference type="PROSITE" id="PS50977"/>
    </source>
</evidence>
<keyword evidence="1" id="KW-0805">Transcription regulation</keyword>
<evidence type="ECO:0000256" key="4">
    <source>
        <dbReference type="PROSITE-ProRule" id="PRU00335"/>
    </source>
</evidence>
<dbReference type="Gene3D" id="1.10.357.10">
    <property type="entry name" value="Tetracycline Repressor, domain 2"/>
    <property type="match status" value="1"/>
</dbReference>
<dbReference type="InterPro" id="IPR001647">
    <property type="entry name" value="HTH_TetR"/>
</dbReference>
<dbReference type="Pfam" id="PF16925">
    <property type="entry name" value="TetR_C_13"/>
    <property type="match status" value="1"/>
</dbReference>
<dbReference type="PROSITE" id="PS50977">
    <property type="entry name" value="HTH_TETR_2"/>
    <property type="match status" value="1"/>
</dbReference>
<evidence type="ECO:0000256" key="3">
    <source>
        <dbReference type="ARBA" id="ARBA00023163"/>
    </source>
</evidence>
<dbReference type="InterPro" id="IPR036271">
    <property type="entry name" value="Tet_transcr_reg_TetR-rel_C_sf"/>
</dbReference>
<name>A0ABP6KE92_9ACTN</name>
<proteinExistence type="predicted"/>
<dbReference type="PANTHER" id="PTHR47506:SF1">
    <property type="entry name" value="HTH-TYPE TRANSCRIPTIONAL REGULATOR YJDC"/>
    <property type="match status" value="1"/>
</dbReference>
<evidence type="ECO:0000256" key="1">
    <source>
        <dbReference type="ARBA" id="ARBA00023015"/>
    </source>
</evidence>
<dbReference type="EMBL" id="BAAAWD010000006">
    <property type="protein sequence ID" value="GAA2996873.1"/>
    <property type="molecule type" value="Genomic_DNA"/>
</dbReference>
<dbReference type="PANTHER" id="PTHR47506">
    <property type="entry name" value="TRANSCRIPTIONAL REGULATORY PROTEIN"/>
    <property type="match status" value="1"/>
</dbReference>
<organism evidence="6 7">
    <name type="scientific">Streptosporangium longisporum</name>
    <dbReference type="NCBI Taxonomy" id="46187"/>
    <lineage>
        <taxon>Bacteria</taxon>
        <taxon>Bacillati</taxon>
        <taxon>Actinomycetota</taxon>
        <taxon>Actinomycetes</taxon>
        <taxon>Streptosporangiales</taxon>
        <taxon>Streptosporangiaceae</taxon>
        <taxon>Streptosporangium</taxon>
    </lineage>
</organism>
<sequence length="193" mass="21534">MARTKEFDPDAALQKALELFWERGYEATSMADLVEHLGIARASIYATFGGKHDLYLKAFERYLQTRDPRVVEVLSQPGPALPAVRALIEAYAEESLCDERRRGCMVVNAAVEVMSRDPQTARRIEASWDNLETALTSALTRARAQGEIPQDRDPRALARFLLVVMQGMRVLGRAHPDPARLRDATAQALAVLD</sequence>
<accession>A0ABP6KE92</accession>
<dbReference type="InterPro" id="IPR011075">
    <property type="entry name" value="TetR_C"/>
</dbReference>
<gene>
    <name evidence="6" type="ORF">GCM10017559_16730</name>
</gene>
<dbReference type="Gene3D" id="1.10.10.60">
    <property type="entry name" value="Homeodomain-like"/>
    <property type="match status" value="1"/>
</dbReference>
<dbReference type="InterPro" id="IPR009057">
    <property type="entry name" value="Homeodomain-like_sf"/>
</dbReference>